<dbReference type="SUPFAM" id="SSF50129">
    <property type="entry name" value="GroES-like"/>
    <property type="match status" value="1"/>
</dbReference>
<keyword evidence="4 6" id="KW-0862">Zinc</keyword>
<evidence type="ECO:0000313" key="9">
    <source>
        <dbReference type="EMBL" id="MBB2155293.1"/>
    </source>
</evidence>
<dbReference type="GO" id="GO:0008270">
    <property type="term" value="F:zinc ion binding"/>
    <property type="evidence" value="ECO:0007669"/>
    <property type="project" value="InterPro"/>
</dbReference>
<dbReference type="Pfam" id="PF08240">
    <property type="entry name" value="ADH_N"/>
    <property type="match status" value="1"/>
</dbReference>
<comment type="caution">
    <text evidence="9">The sequence shown here is derived from an EMBL/GenBank/DDBJ whole genome shotgun (WGS) entry which is preliminary data.</text>
</comment>
<dbReference type="PANTHER" id="PTHR43161:SF9">
    <property type="entry name" value="SORBITOL DEHYDROGENASE"/>
    <property type="match status" value="1"/>
</dbReference>
<gene>
    <name evidence="9" type="ORF">HLH33_03050</name>
</gene>
<dbReference type="PROSITE" id="PS00059">
    <property type="entry name" value="ADH_ZINC"/>
    <property type="match status" value="1"/>
</dbReference>
<dbReference type="InterPro" id="IPR011032">
    <property type="entry name" value="GroES-like_sf"/>
</dbReference>
<evidence type="ECO:0000256" key="4">
    <source>
        <dbReference type="ARBA" id="ARBA00022833"/>
    </source>
</evidence>
<dbReference type="InterPro" id="IPR013154">
    <property type="entry name" value="ADH-like_N"/>
</dbReference>
<dbReference type="Pfam" id="PF00107">
    <property type="entry name" value="ADH_zinc_N"/>
    <property type="match status" value="1"/>
</dbReference>
<organism evidence="9 10">
    <name type="scientific">Gluconacetobacter diazotrophicus</name>
    <name type="common">Acetobacter diazotrophicus</name>
    <dbReference type="NCBI Taxonomy" id="33996"/>
    <lineage>
        <taxon>Bacteria</taxon>
        <taxon>Pseudomonadati</taxon>
        <taxon>Pseudomonadota</taxon>
        <taxon>Alphaproteobacteria</taxon>
        <taxon>Acetobacterales</taxon>
        <taxon>Acetobacteraceae</taxon>
        <taxon>Gluconacetobacter</taxon>
    </lineage>
</organism>
<keyword evidence="5" id="KW-0560">Oxidoreductase</keyword>
<dbReference type="AlphaFoldDB" id="A0A7W4FCT0"/>
<accession>A0A7W4FCT0</accession>
<dbReference type="CDD" id="cd08232">
    <property type="entry name" value="idonate-5-DH"/>
    <property type="match status" value="1"/>
</dbReference>
<sequence length="349" mass="36725">MTDLSTHDALVIHGKGDLRMDRIATPPPGPGEVRVRIAWGGICGSDMHYLRHGGVGASVLREPMVLGHEVSGTVEACGPDVHGWQAGEPVAIHPAKPCGTCPECRRGLHNLCRNMRFFGSAAYLPHTQGGFRRTMTVAASQLHRLPPGLDLRRAALAEPFAVALHAIARAGSCAGKSVLVQGAGPIGALIVAGLAVRGAARIVAADLHDFPLSVARRLGATETWNTGAPAPDASRDEEFDIVFEATGVVAALPFAIAHTRRGGILVQVGMFPPGTIEVPMAQIIARELDLRGTFRFDAEFAEALDLLAAHPQIADGLVTHEFAFDAYAAAFDASSNRQAASKVMLEIGG</sequence>
<evidence type="ECO:0000256" key="2">
    <source>
        <dbReference type="ARBA" id="ARBA00008072"/>
    </source>
</evidence>
<dbReference type="SUPFAM" id="SSF51735">
    <property type="entry name" value="NAD(P)-binding Rossmann-fold domains"/>
    <property type="match status" value="1"/>
</dbReference>
<dbReference type="GO" id="GO:0016491">
    <property type="term" value="F:oxidoreductase activity"/>
    <property type="evidence" value="ECO:0007669"/>
    <property type="project" value="UniProtKB-KW"/>
</dbReference>
<evidence type="ECO:0000256" key="6">
    <source>
        <dbReference type="RuleBase" id="RU361277"/>
    </source>
</evidence>
<protein>
    <submittedName>
        <fullName evidence="9">L-idonate 5-dehydrogenase</fullName>
    </submittedName>
</protein>
<evidence type="ECO:0000256" key="1">
    <source>
        <dbReference type="ARBA" id="ARBA00001947"/>
    </source>
</evidence>
<feature type="domain" description="Alcohol dehydrogenase-like C-terminal" evidence="7">
    <location>
        <begin position="185"/>
        <end position="308"/>
    </location>
</feature>
<dbReference type="InterPro" id="IPR036291">
    <property type="entry name" value="NAD(P)-bd_dom_sf"/>
</dbReference>
<dbReference type="PANTHER" id="PTHR43161">
    <property type="entry name" value="SORBITOL DEHYDROGENASE"/>
    <property type="match status" value="1"/>
</dbReference>
<keyword evidence="3 6" id="KW-0479">Metal-binding</keyword>
<dbReference type="InterPro" id="IPR013149">
    <property type="entry name" value="ADH-like_C"/>
</dbReference>
<dbReference type="RefSeq" id="WP_183115403.1">
    <property type="nucleotide sequence ID" value="NZ_JABEQG010000003.1"/>
</dbReference>
<evidence type="ECO:0000259" key="7">
    <source>
        <dbReference type="Pfam" id="PF00107"/>
    </source>
</evidence>
<dbReference type="Gene3D" id="3.40.50.720">
    <property type="entry name" value="NAD(P)-binding Rossmann-like Domain"/>
    <property type="match status" value="1"/>
</dbReference>
<dbReference type="Proteomes" id="UP000550787">
    <property type="component" value="Unassembled WGS sequence"/>
</dbReference>
<feature type="domain" description="Alcohol dehydrogenase-like N-terminal" evidence="8">
    <location>
        <begin position="29"/>
        <end position="146"/>
    </location>
</feature>
<reference evidence="9 10" key="1">
    <citation type="submission" date="2020-04" db="EMBL/GenBank/DDBJ databases">
        <title>Description of novel Gluconacetobacter.</title>
        <authorList>
            <person name="Sombolestani A."/>
        </authorList>
    </citation>
    <scope>NUCLEOTIDE SEQUENCE [LARGE SCALE GENOMIC DNA]</scope>
    <source>
        <strain evidence="9 10">LMG 7603</strain>
    </source>
</reference>
<evidence type="ECO:0000256" key="3">
    <source>
        <dbReference type="ARBA" id="ARBA00022723"/>
    </source>
</evidence>
<proteinExistence type="inferred from homology"/>
<comment type="similarity">
    <text evidence="2 6">Belongs to the zinc-containing alcohol dehydrogenase family.</text>
</comment>
<dbReference type="InterPro" id="IPR002328">
    <property type="entry name" value="ADH_Zn_CS"/>
</dbReference>
<dbReference type="Gene3D" id="3.90.180.10">
    <property type="entry name" value="Medium-chain alcohol dehydrogenases, catalytic domain"/>
    <property type="match status" value="1"/>
</dbReference>
<evidence type="ECO:0000313" key="10">
    <source>
        <dbReference type="Proteomes" id="UP000550787"/>
    </source>
</evidence>
<comment type="cofactor">
    <cofactor evidence="1 6">
        <name>Zn(2+)</name>
        <dbReference type="ChEBI" id="CHEBI:29105"/>
    </cofactor>
</comment>
<dbReference type="EMBL" id="JABEQG010000003">
    <property type="protein sequence ID" value="MBB2155293.1"/>
    <property type="molecule type" value="Genomic_DNA"/>
</dbReference>
<name>A0A7W4FCT0_GLUDI</name>
<evidence type="ECO:0000259" key="8">
    <source>
        <dbReference type="Pfam" id="PF08240"/>
    </source>
</evidence>
<evidence type="ECO:0000256" key="5">
    <source>
        <dbReference type="ARBA" id="ARBA00023002"/>
    </source>
</evidence>